<dbReference type="EMBL" id="UZAN01073586">
    <property type="protein sequence ID" value="VDP95388.1"/>
    <property type="molecule type" value="Genomic_DNA"/>
</dbReference>
<name>A0A183BFL1_9TREM</name>
<proteinExistence type="predicted"/>
<dbReference type="GO" id="GO:0005737">
    <property type="term" value="C:cytoplasm"/>
    <property type="evidence" value="ECO:0007669"/>
    <property type="project" value="UniProtKB-SubCell"/>
</dbReference>
<dbReference type="AlphaFoldDB" id="A0A183BFL1"/>
<sequence length="68" mass="7721">MDAAYRCGLEAQLVQSEYKALNRAAQHEIEADLKNKFTAQQLDETALDMKNTSAGVHYYEGAENIEQW</sequence>
<evidence type="ECO:0000256" key="2">
    <source>
        <dbReference type="ARBA" id="ARBA00022490"/>
    </source>
</evidence>
<dbReference type="InterPro" id="IPR048256">
    <property type="entry name" value="Tektin-like"/>
</dbReference>
<dbReference type="GO" id="GO:0005929">
    <property type="term" value="C:cilium"/>
    <property type="evidence" value="ECO:0007669"/>
    <property type="project" value="UniProtKB-ARBA"/>
</dbReference>
<evidence type="ECO:0000313" key="5">
    <source>
        <dbReference type="WBParaSite" id="ECPE_0001804201-mRNA-1"/>
    </source>
</evidence>
<keyword evidence="4" id="KW-1185">Reference proteome</keyword>
<comment type="subcellular location">
    <subcellularLocation>
        <location evidence="1">Cytoplasm</location>
    </subcellularLocation>
</comment>
<reference evidence="5" key="1">
    <citation type="submission" date="2016-06" db="UniProtKB">
        <authorList>
            <consortium name="WormBaseParasite"/>
        </authorList>
    </citation>
    <scope>IDENTIFICATION</scope>
</reference>
<accession>A0A183BFL1</accession>
<reference evidence="3 4" key="2">
    <citation type="submission" date="2018-11" db="EMBL/GenBank/DDBJ databases">
        <authorList>
            <consortium name="Pathogen Informatics"/>
        </authorList>
    </citation>
    <scope>NUCLEOTIDE SEQUENCE [LARGE SCALE GENOMIC DNA]</scope>
    <source>
        <strain evidence="3 4">Egypt</strain>
    </source>
</reference>
<dbReference type="Pfam" id="PF03148">
    <property type="entry name" value="Tektin"/>
    <property type="match status" value="1"/>
</dbReference>
<evidence type="ECO:0000256" key="1">
    <source>
        <dbReference type="ARBA" id="ARBA00004496"/>
    </source>
</evidence>
<dbReference type="Proteomes" id="UP000272942">
    <property type="component" value="Unassembled WGS sequence"/>
</dbReference>
<gene>
    <name evidence="3" type="ORF">ECPE_LOCUS17996</name>
</gene>
<organism evidence="5">
    <name type="scientific">Echinostoma caproni</name>
    <dbReference type="NCBI Taxonomy" id="27848"/>
    <lineage>
        <taxon>Eukaryota</taxon>
        <taxon>Metazoa</taxon>
        <taxon>Spiralia</taxon>
        <taxon>Lophotrochozoa</taxon>
        <taxon>Platyhelminthes</taxon>
        <taxon>Trematoda</taxon>
        <taxon>Digenea</taxon>
        <taxon>Plagiorchiida</taxon>
        <taxon>Echinostomata</taxon>
        <taxon>Echinostomatoidea</taxon>
        <taxon>Echinostomatidae</taxon>
        <taxon>Echinostoma</taxon>
    </lineage>
</organism>
<evidence type="ECO:0000313" key="4">
    <source>
        <dbReference type="Proteomes" id="UP000272942"/>
    </source>
</evidence>
<keyword evidence="2" id="KW-0963">Cytoplasm</keyword>
<dbReference type="WBParaSite" id="ECPE_0001804201-mRNA-1">
    <property type="protein sequence ID" value="ECPE_0001804201-mRNA-1"/>
    <property type="gene ID" value="ECPE_0001804201"/>
</dbReference>
<evidence type="ECO:0000313" key="3">
    <source>
        <dbReference type="EMBL" id="VDP95388.1"/>
    </source>
</evidence>
<protein>
    <submittedName>
        <fullName evidence="5">Ribonucleoside-diphosphate reductase</fullName>
    </submittedName>
</protein>